<evidence type="ECO:0000313" key="2">
    <source>
        <dbReference type="EMBL" id="KAK4042319.1"/>
    </source>
</evidence>
<sequence>MAGKYFSPYAPRRRRSPQVVLVWVSLFVFILWVTWWITTRHKEQATPYVDEFMHPGRMARDARGAEEGQ</sequence>
<keyword evidence="1" id="KW-1133">Transmembrane helix</keyword>
<dbReference type="EMBL" id="MU854343">
    <property type="protein sequence ID" value="KAK4042319.1"/>
    <property type="molecule type" value="Genomic_DNA"/>
</dbReference>
<dbReference type="Proteomes" id="UP001303115">
    <property type="component" value="Unassembled WGS sequence"/>
</dbReference>
<comment type="caution">
    <text evidence="2">The sequence shown here is derived from an EMBL/GenBank/DDBJ whole genome shotgun (WGS) entry which is preliminary data.</text>
</comment>
<accession>A0AAN6ST94</accession>
<protein>
    <submittedName>
        <fullName evidence="2">Uncharacterized protein</fullName>
    </submittedName>
</protein>
<evidence type="ECO:0000313" key="3">
    <source>
        <dbReference type="Proteomes" id="UP001303115"/>
    </source>
</evidence>
<evidence type="ECO:0000256" key="1">
    <source>
        <dbReference type="SAM" id="Phobius"/>
    </source>
</evidence>
<reference evidence="3" key="1">
    <citation type="journal article" date="2023" name="Mol. Phylogenet. Evol.">
        <title>Genome-scale phylogeny and comparative genomics of the fungal order Sordariales.</title>
        <authorList>
            <person name="Hensen N."/>
            <person name="Bonometti L."/>
            <person name="Westerberg I."/>
            <person name="Brannstrom I.O."/>
            <person name="Guillou S."/>
            <person name="Cros-Aarteil S."/>
            <person name="Calhoun S."/>
            <person name="Haridas S."/>
            <person name="Kuo A."/>
            <person name="Mondo S."/>
            <person name="Pangilinan J."/>
            <person name="Riley R."/>
            <person name="LaButti K."/>
            <person name="Andreopoulos B."/>
            <person name="Lipzen A."/>
            <person name="Chen C."/>
            <person name="Yan M."/>
            <person name="Daum C."/>
            <person name="Ng V."/>
            <person name="Clum A."/>
            <person name="Steindorff A."/>
            <person name="Ohm R.A."/>
            <person name="Martin F."/>
            <person name="Silar P."/>
            <person name="Natvig D.O."/>
            <person name="Lalanne C."/>
            <person name="Gautier V."/>
            <person name="Ament-Velasquez S.L."/>
            <person name="Kruys A."/>
            <person name="Hutchinson M.I."/>
            <person name="Powell A.J."/>
            <person name="Barry K."/>
            <person name="Miller A.N."/>
            <person name="Grigoriev I.V."/>
            <person name="Debuchy R."/>
            <person name="Gladieux P."/>
            <person name="Hiltunen Thoren M."/>
            <person name="Johannesson H."/>
        </authorList>
    </citation>
    <scope>NUCLEOTIDE SEQUENCE [LARGE SCALE GENOMIC DNA]</scope>
    <source>
        <strain evidence="3">CBS 284.82</strain>
    </source>
</reference>
<organism evidence="2 3">
    <name type="scientific">Parachaetomium inaequale</name>
    <dbReference type="NCBI Taxonomy" id="2588326"/>
    <lineage>
        <taxon>Eukaryota</taxon>
        <taxon>Fungi</taxon>
        <taxon>Dikarya</taxon>
        <taxon>Ascomycota</taxon>
        <taxon>Pezizomycotina</taxon>
        <taxon>Sordariomycetes</taxon>
        <taxon>Sordariomycetidae</taxon>
        <taxon>Sordariales</taxon>
        <taxon>Chaetomiaceae</taxon>
        <taxon>Parachaetomium</taxon>
    </lineage>
</organism>
<dbReference type="AlphaFoldDB" id="A0AAN6ST94"/>
<proteinExistence type="predicted"/>
<keyword evidence="1" id="KW-0812">Transmembrane</keyword>
<keyword evidence="1" id="KW-0472">Membrane</keyword>
<gene>
    <name evidence="2" type="ORF">C8A01DRAFT_14081</name>
</gene>
<name>A0AAN6ST94_9PEZI</name>
<feature type="transmembrane region" description="Helical" evidence="1">
    <location>
        <begin position="20"/>
        <end position="38"/>
    </location>
</feature>
<keyword evidence="3" id="KW-1185">Reference proteome</keyword>